<reference evidence="3 4" key="1">
    <citation type="submission" date="2019-10" db="EMBL/GenBank/DDBJ databases">
        <authorList>
            <person name="Palmer J.M."/>
        </authorList>
    </citation>
    <scope>NUCLEOTIDE SEQUENCE [LARGE SCALE GENOMIC DNA]</scope>
    <source>
        <strain evidence="3 4">TWF694</strain>
    </source>
</reference>
<accession>A0AAV9X9M8</accession>
<proteinExistence type="predicted"/>
<protein>
    <submittedName>
        <fullName evidence="3">Uncharacterized protein</fullName>
    </submittedName>
</protein>
<dbReference type="EMBL" id="JAVHJO010000008">
    <property type="protein sequence ID" value="KAK6538362.1"/>
    <property type="molecule type" value="Genomic_DNA"/>
</dbReference>
<sequence>MASPLLILPLYFGGIAQSVLLSLYAISITFFTFIILIITFIFIPTPTMVSLGKYTGHIIEEEGFSDLEEEGPLTPIQIMKQQSRDARRRKSRMNERFWDGVSIQDDMRDGRRAREAIIKRKAAKELKRNQELLRKWKAKQAKVASSN</sequence>
<organism evidence="3 4">
    <name type="scientific">Orbilia ellipsospora</name>
    <dbReference type="NCBI Taxonomy" id="2528407"/>
    <lineage>
        <taxon>Eukaryota</taxon>
        <taxon>Fungi</taxon>
        <taxon>Dikarya</taxon>
        <taxon>Ascomycota</taxon>
        <taxon>Pezizomycotina</taxon>
        <taxon>Orbiliomycetes</taxon>
        <taxon>Orbiliales</taxon>
        <taxon>Orbiliaceae</taxon>
        <taxon>Orbilia</taxon>
    </lineage>
</organism>
<keyword evidence="2" id="KW-0472">Membrane</keyword>
<gene>
    <name evidence="3" type="ORF">TWF694_011242</name>
</gene>
<feature type="coiled-coil region" evidence="1">
    <location>
        <begin position="76"/>
        <end position="139"/>
    </location>
</feature>
<keyword evidence="1" id="KW-0175">Coiled coil</keyword>
<evidence type="ECO:0000256" key="1">
    <source>
        <dbReference type="SAM" id="Coils"/>
    </source>
</evidence>
<name>A0AAV9X9M8_9PEZI</name>
<feature type="transmembrane region" description="Helical" evidence="2">
    <location>
        <begin position="20"/>
        <end position="43"/>
    </location>
</feature>
<dbReference type="Proteomes" id="UP001365542">
    <property type="component" value="Unassembled WGS sequence"/>
</dbReference>
<dbReference type="AlphaFoldDB" id="A0AAV9X9M8"/>
<comment type="caution">
    <text evidence="3">The sequence shown here is derived from an EMBL/GenBank/DDBJ whole genome shotgun (WGS) entry which is preliminary data.</text>
</comment>
<evidence type="ECO:0000313" key="4">
    <source>
        <dbReference type="Proteomes" id="UP001365542"/>
    </source>
</evidence>
<keyword evidence="2" id="KW-1133">Transmembrane helix</keyword>
<keyword evidence="2" id="KW-0812">Transmembrane</keyword>
<evidence type="ECO:0000313" key="3">
    <source>
        <dbReference type="EMBL" id="KAK6538362.1"/>
    </source>
</evidence>
<evidence type="ECO:0000256" key="2">
    <source>
        <dbReference type="SAM" id="Phobius"/>
    </source>
</evidence>
<keyword evidence="4" id="KW-1185">Reference proteome</keyword>